<organism evidence="3 4">
    <name type="scientific">Keratinibaculum paraultunense</name>
    <dbReference type="NCBI Taxonomy" id="1278232"/>
    <lineage>
        <taxon>Bacteria</taxon>
        <taxon>Bacillati</taxon>
        <taxon>Bacillota</taxon>
        <taxon>Tissierellia</taxon>
        <taxon>Tissierellales</taxon>
        <taxon>Tepidimicrobiaceae</taxon>
        <taxon>Keratinibaculum</taxon>
    </lineage>
</organism>
<feature type="domain" description="SLH" evidence="2">
    <location>
        <begin position="635"/>
        <end position="691"/>
    </location>
</feature>
<evidence type="ECO:0000313" key="3">
    <source>
        <dbReference type="EMBL" id="TCS91692.1"/>
    </source>
</evidence>
<dbReference type="PROSITE" id="PS51272">
    <property type="entry name" value="SLH"/>
    <property type="match status" value="1"/>
</dbReference>
<keyword evidence="1" id="KW-0732">Signal</keyword>
<dbReference type="InterPro" id="IPR032599">
    <property type="entry name" value="YcdB/YcdC_rep_domain"/>
</dbReference>
<feature type="signal peptide" evidence="1">
    <location>
        <begin position="1"/>
        <end position="24"/>
    </location>
</feature>
<evidence type="ECO:0000256" key="1">
    <source>
        <dbReference type="SAM" id="SignalP"/>
    </source>
</evidence>
<evidence type="ECO:0000313" key="4">
    <source>
        <dbReference type="Proteomes" id="UP000294567"/>
    </source>
</evidence>
<reference evidence="3 4" key="1">
    <citation type="submission" date="2019-03" db="EMBL/GenBank/DDBJ databases">
        <title>Genomic Encyclopedia of Type Strains, Phase IV (KMG-IV): sequencing the most valuable type-strain genomes for metagenomic binning, comparative biology and taxonomic classification.</title>
        <authorList>
            <person name="Goeker M."/>
        </authorList>
    </citation>
    <scope>NUCLEOTIDE SEQUENCE [LARGE SCALE GENOMIC DNA]</scope>
    <source>
        <strain evidence="3 4">DSM 26752</strain>
    </source>
</reference>
<accession>A0A4R3KZU1</accession>
<dbReference type="Pfam" id="PF00395">
    <property type="entry name" value="SLH"/>
    <property type="match status" value="1"/>
</dbReference>
<dbReference type="AlphaFoldDB" id="A0A4R3KZU1"/>
<evidence type="ECO:0000259" key="2">
    <source>
        <dbReference type="PROSITE" id="PS51272"/>
    </source>
</evidence>
<dbReference type="Pfam" id="PF16244">
    <property type="entry name" value="DUF4901"/>
    <property type="match status" value="2"/>
</dbReference>
<dbReference type="Proteomes" id="UP000294567">
    <property type="component" value="Unassembled WGS sequence"/>
</dbReference>
<comment type="caution">
    <text evidence="3">The sequence shown here is derived from an EMBL/GenBank/DDBJ whole genome shotgun (WGS) entry which is preliminary data.</text>
</comment>
<feature type="chain" id="PRO_5020216466" evidence="1">
    <location>
        <begin position="25"/>
        <end position="691"/>
    </location>
</feature>
<dbReference type="OrthoDB" id="2473368at2"/>
<protein>
    <submittedName>
        <fullName evidence="3">S-layer family protein</fullName>
    </submittedName>
</protein>
<dbReference type="RefSeq" id="WP_132025517.1">
    <property type="nucleotide sequence ID" value="NZ_CP068564.1"/>
</dbReference>
<gene>
    <name evidence="3" type="ORF">EDD65_101195</name>
</gene>
<dbReference type="EMBL" id="SMAE01000001">
    <property type="protein sequence ID" value="TCS91692.1"/>
    <property type="molecule type" value="Genomic_DNA"/>
</dbReference>
<proteinExistence type="predicted"/>
<keyword evidence="4" id="KW-1185">Reference proteome</keyword>
<sequence length="691" mass="80645">MKRRISILLTLVMMVSLIPITSFAESNFDKELKDAIIKSKKLFNIGEEYDKFEHNINTQDGETYFYLNWSDSKGKNGSIDVGITSDGTVVSYGKWKPSYQESKPKLPKISKEEGLKKAKEFIKKITPEFADSIKYIEKPELLNIYSDVYDYYFVRVEKDIPYYINNIYINVDNTTGEIRNYYANWDKDMVFHEVKEPISLDKAQELYKEKIGLNLLYKFSYAGDTPKPYLAYGQLNTNQCIDAKDGNVVIWTDYYHLYQNDCCGYGVSEEEKSLNPSEEEAIQNITGIISQEEAEKIGRDILKLDSKYKIGYISLYKDWRNDDVYYWQIEFMEESEMDYANISINAKTKEVISFYKSIPFEEGKKPKYDEKQSLEIAKNYIEKVNPDKLKNVELRIRPEMEKISSQNSYYFEFIRKIDDAYVEEDGISVRVDAINGEIVEYNLSWYNGDFPSKNDIISIDKAYDILFKDIGMELKYVTPMRYDDRNNKKEAILVYGLKEDKPAIIDPYTGAILNYNGKPFKEFKAVSYKDIDNSYAKDKINILAQYGISLPGEEFKPKEKIIQKDFLYLLLKAYDPYIEFLDISIDKLYNYLINESIVKEEEKNPNKIVTKEEGIKYIIRALKYDKIADITEIYKDLFKDTKDIDPKLKGYAAIAYGLNIVEGSNGYLKPKAELKREDAANMIYNYLFNGN</sequence>
<dbReference type="InterPro" id="IPR001119">
    <property type="entry name" value="SLH_dom"/>
</dbReference>
<name>A0A4R3KZU1_9FIRM</name>